<evidence type="ECO:0000313" key="9">
    <source>
        <dbReference type="Proteomes" id="UP000244450"/>
    </source>
</evidence>
<evidence type="ECO:0000256" key="5">
    <source>
        <dbReference type="ARBA" id="ARBA00023136"/>
    </source>
</evidence>
<organism evidence="8 9">
    <name type="scientific">Chitinophaga parva</name>
    <dbReference type="NCBI Taxonomy" id="2169414"/>
    <lineage>
        <taxon>Bacteria</taxon>
        <taxon>Pseudomonadati</taxon>
        <taxon>Bacteroidota</taxon>
        <taxon>Chitinophagia</taxon>
        <taxon>Chitinophagales</taxon>
        <taxon>Chitinophagaceae</taxon>
        <taxon>Chitinophaga</taxon>
    </lineage>
</organism>
<protein>
    <submittedName>
        <fullName evidence="8">Ribonuclease BN</fullName>
    </submittedName>
</protein>
<feature type="transmembrane region" description="Helical" evidence="7">
    <location>
        <begin position="137"/>
        <end position="161"/>
    </location>
</feature>
<dbReference type="NCBIfam" id="TIGR00765">
    <property type="entry name" value="yihY_not_rbn"/>
    <property type="match status" value="1"/>
</dbReference>
<proteinExistence type="predicted"/>
<comment type="subcellular location">
    <subcellularLocation>
        <location evidence="1">Cell membrane</location>
        <topology evidence="1">Multi-pass membrane protein</topology>
    </subcellularLocation>
</comment>
<evidence type="ECO:0000256" key="6">
    <source>
        <dbReference type="SAM" id="MobiDB-lite"/>
    </source>
</evidence>
<feature type="transmembrane region" description="Helical" evidence="7">
    <location>
        <begin position="251"/>
        <end position="272"/>
    </location>
</feature>
<dbReference type="InterPro" id="IPR017039">
    <property type="entry name" value="Virul_fac_BrkB"/>
</dbReference>
<feature type="transmembrane region" description="Helical" evidence="7">
    <location>
        <begin position="96"/>
        <end position="116"/>
    </location>
</feature>
<reference evidence="8 9" key="1">
    <citation type="submission" date="2018-04" db="EMBL/GenBank/DDBJ databases">
        <title>Chitinophaga fuyangensis sp. nov., isolated from soil in a chemical factory.</title>
        <authorList>
            <person name="Chen K."/>
        </authorList>
    </citation>
    <scope>NUCLEOTIDE SEQUENCE [LARGE SCALE GENOMIC DNA]</scope>
    <source>
        <strain evidence="8 9">LY-1</strain>
    </source>
</reference>
<keyword evidence="4 7" id="KW-1133">Transmembrane helix</keyword>
<dbReference type="EMBL" id="QCYK01000001">
    <property type="protein sequence ID" value="PUZ29829.1"/>
    <property type="molecule type" value="Genomic_DNA"/>
</dbReference>
<dbReference type="AlphaFoldDB" id="A0A2T7BQA9"/>
<comment type="caution">
    <text evidence="8">The sequence shown here is derived from an EMBL/GenBank/DDBJ whole genome shotgun (WGS) entry which is preliminary data.</text>
</comment>
<dbReference type="RefSeq" id="WP_108686466.1">
    <property type="nucleotide sequence ID" value="NZ_QCYK01000001.1"/>
</dbReference>
<dbReference type="Proteomes" id="UP000244450">
    <property type="component" value="Unassembled WGS sequence"/>
</dbReference>
<keyword evidence="2" id="KW-1003">Cell membrane</keyword>
<evidence type="ECO:0000256" key="3">
    <source>
        <dbReference type="ARBA" id="ARBA00022692"/>
    </source>
</evidence>
<dbReference type="OrthoDB" id="9797028at2"/>
<evidence type="ECO:0000256" key="7">
    <source>
        <dbReference type="SAM" id="Phobius"/>
    </source>
</evidence>
<evidence type="ECO:0000256" key="2">
    <source>
        <dbReference type="ARBA" id="ARBA00022475"/>
    </source>
</evidence>
<evidence type="ECO:0000313" key="8">
    <source>
        <dbReference type="EMBL" id="PUZ29829.1"/>
    </source>
</evidence>
<accession>A0A2T7BQA9</accession>
<dbReference type="PANTHER" id="PTHR30213">
    <property type="entry name" value="INNER MEMBRANE PROTEIN YHJD"/>
    <property type="match status" value="1"/>
</dbReference>
<name>A0A2T7BQA9_9BACT</name>
<feature type="transmembrane region" description="Helical" evidence="7">
    <location>
        <begin position="216"/>
        <end position="239"/>
    </location>
</feature>
<dbReference type="Pfam" id="PF03631">
    <property type="entry name" value="Virul_fac_BrkB"/>
    <property type="match status" value="1"/>
</dbReference>
<evidence type="ECO:0000256" key="1">
    <source>
        <dbReference type="ARBA" id="ARBA00004651"/>
    </source>
</evidence>
<feature type="transmembrane region" description="Helical" evidence="7">
    <location>
        <begin position="33"/>
        <end position="56"/>
    </location>
</feature>
<dbReference type="PANTHER" id="PTHR30213:SF1">
    <property type="entry name" value="INNER MEMBRANE PROTEIN YHJD"/>
    <property type="match status" value="1"/>
</dbReference>
<feature type="region of interest" description="Disordered" evidence="6">
    <location>
        <begin position="316"/>
        <end position="362"/>
    </location>
</feature>
<gene>
    <name evidence="8" type="ORF">DCC81_04995</name>
</gene>
<evidence type="ECO:0000256" key="4">
    <source>
        <dbReference type="ARBA" id="ARBA00022989"/>
    </source>
</evidence>
<keyword evidence="9" id="KW-1185">Reference proteome</keyword>
<feature type="transmembrane region" description="Helical" evidence="7">
    <location>
        <begin position="181"/>
        <end position="204"/>
    </location>
</feature>
<keyword evidence="3 7" id="KW-0812">Transmembrane</keyword>
<dbReference type="GO" id="GO:0005886">
    <property type="term" value="C:plasma membrane"/>
    <property type="evidence" value="ECO:0007669"/>
    <property type="project" value="UniProtKB-SubCell"/>
</dbReference>
<keyword evidence="5 7" id="KW-0472">Membrane</keyword>
<sequence length="362" mass="39749">MKQPFSVKAYWQVLRQAGANFMTDKVLKLSASLAYYTIFSIAPMIIVITTLLRVFVGRAAVDGIVYGRIKGLVGNQAALQIQDMIKSAALSNHGTLAAMVGIVTLLIGATTVFGEIQDSINMIWQLKAKPRNGFIKIILNRLLSFSMIVSMGFILLVSLMLNGLIELLSTRLTYLFPEITVVLVYVVNMAITLLVVATLFACVFKILPDARIQWKHVMVGAMTTAVLFMLGRFGIGFYLGMSKVGTTYGAASSIVIILLWVYYSAAILYFGAEFTRCWVAYRGARIYPNEYAVWVKQVAEESTEALDSLAAVKPVERIPMPPGPLKPGDATLVTADPSKGFHPPAPPEHLPHESPDQQQTRP</sequence>